<evidence type="ECO:0000313" key="1">
    <source>
        <dbReference type="EMBL" id="RMZ96090.1"/>
    </source>
</evidence>
<name>A0A3M7PBD9_BRAPC</name>
<organism evidence="1 2">
    <name type="scientific">Brachionus plicatilis</name>
    <name type="common">Marine rotifer</name>
    <name type="synonym">Brachionus muelleri</name>
    <dbReference type="NCBI Taxonomy" id="10195"/>
    <lineage>
        <taxon>Eukaryota</taxon>
        <taxon>Metazoa</taxon>
        <taxon>Spiralia</taxon>
        <taxon>Gnathifera</taxon>
        <taxon>Rotifera</taxon>
        <taxon>Eurotatoria</taxon>
        <taxon>Monogononta</taxon>
        <taxon>Pseudotrocha</taxon>
        <taxon>Ploima</taxon>
        <taxon>Brachionidae</taxon>
        <taxon>Brachionus</taxon>
    </lineage>
</organism>
<gene>
    <name evidence="1" type="ORF">BpHYR1_030814</name>
</gene>
<accession>A0A3M7PBD9</accession>
<comment type="caution">
    <text evidence="1">The sequence shown here is derived from an EMBL/GenBank/DDBJ whole genome shotgun (WGS) entry which is preliminary data.</text>
</comment>
<dbReference type="Proteomes" id="UP000276133">
    <property type="component" value="Unassembled WGS sequence"/>
</dbReference>
<reference evidence="1 2" key="1">
    <citation type="journal article" date="2018" name="Sci. Rep.">
        <title>Genomic signatures of local adaptation to the degree of environmental predictability in rotifers.</title>
        <authorList>
            <person name="Franch-Gras L."/>
            <person name="Hahn C."/>
            <person name="Garcia-Roger E.M."/>
            <person name="Carmona M.J."/>
            <person name="Serra M."/>
            <person name="Gomez A."/>
        </authorList>
    </citation>
    <scope>NUCLEOTIDE SEQUENCE [LARGE SCALE GENOMIC DNA]</scope>
    <source>
        <strain evidence="1">HYR1</strain>
    </source>
</reference>
<dbReference type="AlphaFoldDB" id="A0A3M7PBD9"/>
<dbReference type="EMBL" id="REGN01012309">
    <property type="protein sequence ID" value="RMZ96090.1"/>
    <property type="molecule type" value="Genomic_DNA"/>
</dbReference>
<keyword evidence="2" id="KW-1185">Reference proteome</keyword>
<proteinExistence type="predicted"/>
<evidence type="ECO:0000313" key="2">
    <source>
        <dbReference type="Proteomes" id="UP000276133"/>
    </source>
</evidence>
<sequence length="60" mass="7502">MARLLKYSQSSDLKKFFSIFLIQAYLNKSYFIKLKNRFKRLKKFTIFEFSEKDYKQFEKK</sequence>
<protein>
    <submittedName>
        <fullName evidence="1">Uncharacterized protein</fullName>
    </submittedName>
</protein>